<dbReference type="FunCoup" id="E3M9E1">
    <property type="interactions" value="1696"/>
</dbReference>
<proteinExistence type="predicted"/>
<feature type="coiled-coil region" evidence="1">
    <location>
        <begin position="110"/>
        <end position="137"/>
    </location>
</feature>
<evidence type="ECO:0000313" key="2">
    <source>
        <dbReference type="EMBL" id="EFO96158.1"/>
    </source>
</evidence>
<dbReference type="InParanoid" id="E3M9E1"/>
<dbReference type="EMBL" id="DS268430">
    <property type="protein sequence ID" value="EFO96158.1"/>
    <property type="molecule type" value="Genomic_DNA"/>
</dbReference>
<dbReference type="eggNOG" id="ENOG502TK43">
    <property type="taxonomic scope" value="Eukaryota"/>
</dbReference>
<evidence type="ECO:0008006" key="4">
    <source>
        <dbReference type="Google" id="ProtNLM"/>
    </source>
</evidence>
<dbReference type="PANTHER" id="PTHR31379">
    <property type="entry name" value="F-BOX C PROTEIN-RELATED-RELATED"/>
    <property type="match status" value="1"/>
</dbReference>
<dbReference type="HOGENOM" id="CLU_042576_2_0_1"/>
<evidence type="ECO:0000313" key="3">
    <source>
        <dbReference type="Proteomes" id="UP000008281"/>
    </source>
</evidence>
<dbReference type="OMA" id="LRIDCTT"/>
<keyword evidence="3" id="KW-1185">Reference proteome</keyword>
<dbReference type="InterPro" id="IPR021942">
    <property type="entry name" value="DUF3557"/>
</dbReference>
<name>E3M9E1_CAERE</name>
<accession>E3M9E1</accession>
<protein>
    <recommendedName>
        <fullName evidence="4">F-box domain-containing protein</fullName>
    </recommendedName>
</protein>
<gene>
    <name evidence="2" type="ORF">CRE_14660</name>
</gene>
<dbReference type="Pfam" id="PF12078">
    <property type="entry name" value="DUF3557"/>
    <property type="match status" value="1"/>
</dbReference>
<dbReference type="Proteomes" id="UP000008281">
    <property type="component" value="Unassembled WGS sequence"/>
</dbReference>
<reference evidence="2" key="1">
    <citation type="submission" date="2007-07" db="EMBL/GenBank/DDBJ databases">
        <title>PCAP assembly of the Caenorhabditis remanei genome.</title>
        <authorList>
            <consortium name="The Caenorhabditis remanei Sequencing Consortium"/>
            <person name="Wilson R.K."/>
        </authorList>
    </citation>
    <scope>NUCLEOTIDE SEQUENCE [LARGE SCALE GENOMIC DNA]</scope>
    <source>
        <strain evidence="2">PB4641</strain>
    </source>
</reference>
<sequence>MSLKRPLAYPNWQCVIKYMNSNTRILLSQHCPELRRLEKSISLKVHSFDFCCQDPIFLNDSVYRVGIFRQYHDKNCEIPEEIQWFNNNGGMRQDVDKYGFPSSGYLRMDDDYLQKRKKKLQKRIKKLKKKLPGSADRLKYAVKNLKHLNDLIFRFDLQSKNLEPPFTHYLQLSISPMSLLAKYQIPSRTNEAQQTERLVYKQPLESAQKYLIEKLFGGRSQIFIGRLGGSLHDQHFPMGSLLRVQNLNIQSWSFVHYRDKVESVLDYKNYPLETLTLCGEEINHPIAETAQQLSFTGLPSGFPVIRHRNVEFSCCFDITASVLRLVQHMLSTRKSIGVCYAFNYWSSLLLTEFVEKIKEAHEERVKLFVNTRNDTFSNCVVLQMTDTSDLFVYWTNAKMNYLKIEVLPSGSPVPIEHDE</sequence>
<keyword evidence="1" id="KW-0175">Coiled coil</keyword>
<dbReference type="AlphaFoldDB" id="E3M9E1"/>
<dbReference type="PANTHER" id="PTHR31379:SF1">
    <property type="entry name" value="F-BOX C PROTEIN-RELATED"/>
    <property type="match status" value="1"/>
</dbReference>
<evidence type="ECO:0000256" key="1">
    <source>
        <dbReference type="SAM" id="Coils"/>
    </source>
</evidence>
<organism evidence="3">
    <name type="scientific">Caenorhabditis remanei</name>
    <name type="common">Caenorhabditis vulgaris</name>
    <dbReference type="NCBI Taxonomy" id="31234"/>
    <lineage>
        <taxon>Eukaryota</taxon>
        <taxon>Metazoa</taxon>
        <taxon>Ecdysozoa</taxon>
        <taxon>Nematoda</taxon>
        <taxon>Chromadorea</taxon>
        <taxon>Rhabditida</taxon>
        <taxon>Rhabditina</taxon>
        <taxon>Rhabditomorpha</taxon>
        <taxon>Rhabditoidea</taxon>
        <taxon>Rhabditidae</taxon>
        <taxon>Peloderinae</taxon>
        <taxon>Caenorhabditis</taxon>
    </lineage>
</organism>